<feature type="domain" description="WDR36/Utp21 N-terminal" evidence="1">
    <location>
        <begin position="2"/>
        <end position="99"/>
    </location>
</feature>
<dbReference type="PANTHER" id="PTHR22840:SF12">
    <property type="entry name" value="WD REPEAT-CONTAINING PROTEIN 36"/>
    <property type="match status" value="1"/>
</dbReference>
<dbReference type="InterPro" id="IPR015943">
    <property type="entry name" value="WD40/YVTN_repeat-like_dom_sf"/>
</dbReference>
<accession>A0A392R0X9</accession>
<evidence type="ECO:0000313" key="3">
    <source>
        <dbReference type="Proteomes" id="UP000265520"/>
    </source>
</evidence>
<dbReference type="Pfam" id="PF25171">
    <property type="entry name" value="Beta-prop_WDR36-Utp21_1st"/>
    <property type="match status" value="1"/>
</dbReference>
<dbReference type="AlphaFoldDB" id="A0A392R0X9"/>
<organism evidence="2 3">
    <name type="scientific">Trifolium medium</name>
    <dbReference type="NCBI Taxonomy" id="97028"/>
    <lineage>
        <taxon>Eukaryota</taxon>
        <taxon>Viridiplantae</taxon>
        <taxon>Streptophyta</taxon>
        <taxon>Embryophyta</taxon>
        <taxon>Tracheophyta</taxon>
        <taxon>Spermatophyta</taxon>
        <taxon>Magnoliopsida</taxon>
        <taxon>eudicotyledons</taxon>
        <taxon>Gunneridae</taxon>
        <taxon>Pentapetalae</taxon>
        <taxon>rosids</taxon>
        <taxon>fabids</taxon>
        <taxon>Fabales</taxon>
        <taxon>Fabaceae</taxon>
        <taxon>Papilionoideae</taxon>
        <taxon>50 kb inversion clade</taxon>
        <taxon>NPAAA clade</taxon>
        <taxon>Hologalegina</taxon>
        <taxon>IRL clade</taxon>
        <taxon>Trifolieae</taxon>
        <taxon>Trifolium</taxon>
    </lineage>
</organism>
<dbReference type="Gene3D" id="2.130.10.10">
    <property type="entry name" value="YVTN repeat-like/Quinoprotein amine dehydrogenase"/>
    <property type="match status" value="1"/>
</dbReference>
<reference evidence="2 3" key="1">
    <citation type="journal article" date="2018" name="Front. Plant Sci.">
        <title>Red Clover (Trifolium pratense) and Zigzag Clover (T. medium) - A Picture of Genomic Similarities and Differences.</title>
        <authorList>
            <person name="Dluhosova J."/>
            <person name="Istvanek J."/>
            <person name="Nedelnik J."/>
            <person name="Repkova J."/>
        </authorList>
    </citation>
    <scope>NUCLEOTIDE SEQUENCE [LARGE SCALE GENOMIC DNA]</scope>
    <source>
        <strain evidence="3">cv. 10/8</strain>
        <tissue evidence="2">Leaf</tissue>
    </source>
</reference>
<keyword evidence="3" id="KW-1185">Reference proteome</keyword>
<dbReference type="GO" id="GO:0032040">
    <property type="term" value="C:small-subunit processome"/>
    <property type="evidence" value="ECO:0007669"/>
    <property type="project" value="TreeGrafter"/>
</dbReference>
<comment type="caution">
    <text evidence="2">The sequence shown here is derived from an EMBL/GenBank/DDBJ whole genome shotgun (WGS) entry which is preliminary data.</text>
</comment>
<feature type="non-terminal residue" evidence="2">
    <location>
        <position position="1"/>
    </location>
</feature>
<name>A0A392R0X9_9FABA</name>
<protein>
    <submittedName>
        <fullName evidence="2">WD-repeat protein-like protein</fullName>
    </submittedName>
</protein>
<dbReference type="PANTHER" id="PTHR22840">
    <property type="entry name" value="WD REPEAT-CONTAINING PROTEIN 36"/>
    <property type="match status" value="1"/>
</dbReference>
<dbReference type="GO" id="GO:0006364">
    <property type="term" value="P:rRNA processing"/>
    <property type="evidence" value="ECO:0007669"/>
    <property type="project" value="TreeGrafter"/>
</dbReference>
<dbReference type="InterPro" id="IPR036322">
    <property type="entry name" value="WD40_repeat_dom_sf"/>
</dbReference>
<feature type="non-terminal residue" evidence="2">
    <location>
        <position position="99"/>
    </location>
</feature>
<proteinExistence type="predicted"/>
<evidence type="ECO:0000313" key="2">
    <source>
        <dbReference type="EMBL" id="MCI29909.1"/>
    </source>
</evidence>
<dbReference type="Proteomes" id="UP000265520">
    <property type="component" value="Unassembled WGS sequence"/>
</dbReference>
<dbReference type="SUPFAM" id="SSF50978">
    <property type="entry name" value="WD40 repeat-like"/>
    <property type="match status" value="1"/>
</dbReference>
<dbReference type="InterPro" id="IPR059157">
    <property type="entry name" value="WDR36-Utp21_N"/>
</dbReference>
<dbReference type="GO" id="GO:0034388">
    <property type="term" value="C:Pwp2p-containing subcomplex of 90S preribosome"/>
    <property type="evidence" value="ECO:0007669"/>
    <property type="project" value="TreeGrafter"/>
</dbReference>
<dbReference type="EMBL" id="LXQA010175773">
    <property type="protein sequence ID" value="MCI29909.1"/>
    <property type="molecule type" value="Genomic_DNA"/>
</dbReference>
<sequence>TNIAVFHRAHQVATWSSYNAKVKSLLLFGDHIVSLDADGNLFLWEFKGIKDNLIPFTSPRHIKLDHNFIPTCIVHPDTYLNKVLIGSEQGTMQLWNINT</sequence>
<evidence type="ECO:0000259" key="1">
    <source>
        <dbReference type="Pfam" id="PF25171"/>
    </source>
</evidence>